<evidence type="ECO:0000259" key="3">
    <source>
        <dbReference type="PROSITE" id="PS50002"/>
    </source>
</evidence>
<accession>A0A1H5PTH0</accession>
<evidence type="ECO:0000313" key="4">
    <source>
        <dbReference type="EMBL" id="SEF17009.1"/>
    </source>
</evidence>
<reference evidence="5" key="1">
    <citation type="submission" date="2016-10" db="EMBL/GenBank/DDBJ databases">
        <authorList>
            <person name="Varghese N."/>
            <person name="Submissions S."/>
        </authorList>
    </citation>
    <scope>NUCLEOTIDE SEQUENCE [LARGE SCALE GENOMIC DNA]</scope>
    <source>
        <strain evidence="5">DSM 45237</strain>
    </source>
</reference>
<keyword evidence="1" id="KW-0728">SH3 domain</keyword>
<feature type="region of interest" description="Disordered" evidence="2">
    <location>
        <begin position="1"/>
        <end position="24"/>
    </location>
</feature>
<keyword evidence="5" id="KW-1185">Reference proteome</keyword>
<name>A0A1H5PTH0_9ACTN</name>
<dbReference type="InterPro" id="IPR036028">
    <property type="entry name" value="SH3-like_dom_sf"/>
</dbReference>
<organism evidence="4 5">
    <name type="scientific">Jiangella alba</name>
    <dbReference type="NCBI Taxonomy" id="561176"/>
    <lineage>
        <taxon>Bacteria</taxon>
        <taxon>Bacillati</taxon>
        <taxon>Actinomycetota</taxon>
        <taxon>Actinomycetes</taxon>
        <taxon>Jiangellales</taxon>
        <taxon>Jiangellaceae</taxon>
        <taxon>Jiangella</taxon>
    </lineage>
</organism>
<dbReference type="Gene3D" id="2.30.30.40">
    <property type="entry name" value="SH3 Domains"/>
    <property type="match status" value="1"/>
</dbReference>
<sequence length="118" mass="12820">MSADEVVAAADHEIPDRRPIQVGPGDVVEVGERDTTWPAFVFVTTPSGSGWVPERQLSDDRPRATVLRHYDTQELPVSAGEALTVTADDPESGWSWCVNAAGRAGWVPHSALRRRATT</sequence>
<protein>
    <submittedName>
        <fullName evidence="4">SH3 domain-containing protein</fullName>
    </submittedName>
</protein>
<evidence type="ECO:0000256" key="2">
    <source>
        <dbReference type="SAM" id="MobiDB-lite"/>
    </source>
</evidence>
<dbReference type="PROSITE" id="PS50002">
    <property type="entry name" value="SH3"/>
    <property type="match status" value="1"/>
</dbReference>
<dbReference type="Pfam" id="PF07653">
    <property type="entry name" value="SH3_2"/>
    <property type="match status" value="1"/>
</dbReference>
<dbReference type="SUPFAM" id="SSF50044">
    <property type="entry name" value="SH3-domain"/>
    <property type="match status" value="1"/>
</dbReference>
<gene>
    <name evidence="4" type="ORF">SAMN04488561_5652</name>
</gene>
<dbReference type="OrthoDB" id="1030757at2"/>
<dbReference type="SMART" id="SM00326">
    <property type="entry name" value="SH3"/>
    <property type="match status" value="1"/>
</dbReference>
<evidence type="ECO:0000313" key="5">
    <source>
        <dbReference type="Proteomes" id="UP000181980"/>
    </source>
</evidence>
<evidence type="ECO:0000256" key="1">
    <source>
        <dbReference type="ARBA" id="ARBA00022443"/>
    </source>
</evidence>
<dbReference type="STRING" id="561176.SAMN04488561_5652"/>
<dbReference type="EMBL" id="FNUC01000004">
    <property type="protein sequence ID" value="SEF17009.1"/>
    <property type="molecule type" value="Genomic_DNA"/>
</dbReference>
<dbReference type="InterPro" id="IPR001452">
    <property type="entry name" value="SH3_domain"/>
</dbReference>
<proteinExistence type="predicted"/>
<feature type="domain" description="SH3" evidence="3">
    <location>
        <begin position="59"/>
        <end position="117"/>
    </location>
</feature>
<dbReference type="AlphaFoldDB" id="A0A1H5PTH0"/>
<feature type="compositionally biased region" description="Basic and acidic residues" evidence="2">
    <location>
        <begin position="10"/>
        <end position="19"/>
    </location>
</feature>
<dbReference type="RefSeq" id="WP_074946737.1">
    <property type="nucleotide sequence ID" value="NZ_FNUC01000004.1"/>
</dbReference>
<dbReference type="Proteomes" id="UP000181980">
    <property type="component" value="Unassembled WGS sequence"/>
</dbReference>